<evidence type="ECO:0000313" key="15">
    <source>
        <dbReference type="EMBL" id="NDW14228.1"/>
    </source>
</evidence>
<dbReference type="AlphaFoldDB" id="A0A6N9THQ1"/>
<keyword evidence="5 11" id="KW-0812">Transmembrane</keyword>
<evidence type="ECO:0000256" key="4">
    <source>
        <dbReference type="ARBA" id="ARBA00022452"/>
    </source>
</evidence>
<dbReference type="Proteomes" id="UP000471381">
    <property type="component" value="Unassembled WGS sequence"/>
</dbReference>
<evidence type="ECO:0000256" key="5">
    <source>
        <dbReference type="ARBA" id="ARBA00022692"/>
    </source>
</evidence>
<dbReference type="InterPro" id="IPR039426">
    <property type="entry name" value="TonB-dep_rcpt-like"/>
</dbReference>
<reference evidence="15 16" key="1">
    <citation type="submission" date="2020-01" db="EMBL/GenBank/DDBJ databases">
        <title>Genomes of bacteria type strains.</title>
        <authorList>
            <person name="Chen J."/>
            <person name="Zhu S."/>
            <person name="Yang J."/>
        </authorList>
    </citation>
    <scope>NUCLEOTIDE SEQUENCE [LARGE SCALE GENOMIC DNA]</scope>
    <source>
        <strain evidence="15 16">LMG 24078</strain>
    </source>
</reference>
<feature type="domain" description="TonB-dependent receptor plug" evidence="14">
    <location>
        <begin position="105"/>
        <end position="190"/>
    </location>
</feature>
<dbReference type="Gene3D" id="2.40.170.20">
    <property type="entry name" value="TonB-dependent receptor, beta-barrel domain"/>
    <property type="match status" value="1"/>
</dbReference>
<keyword evidence="9 15" id="KW-0675">Receptor</keyword>
<dbReference type="GO" id="GO:0015344">
    <property type="term" value="F:siderophore uptake transmembrane transporter activity"/>
    <property type="evidence" value="ECO:0007669"/>
    <property type="project" value="TreeGrafter"/>
</dbReference>
<evidence type="ECO:0000256" key="11">
    <source>
        <dbReference type="PROSITE-ProRule" id="PRU01360"/>
    </source>
</evidence>
<dbReference type="InterPro" id="IPR012910">
    <property type="entry name" value="Plug_dom"/>
</dbReference>
<dbReference type="Pfam" id="PF07715">
    <property type="entry name" value="Plug"/>
    <property type="match status" value="1"/>
</dbReference>
<dbReference type="PANTHER" id="PTHR30069:SF29">
    <property type="entry name" value="HEMOGLOBIN AND HEMOGLOBIN-HAPTOGLOBIN-BINDING PROTEIN 1-RELATED"/>
    <property type="match status" value="1"/>
</dbReference>
<dbReference type="InterPro" id="IPR000531">
    <property type="entry name" value="Beta-barrel_TonB"/>
</dbReference>
<dbReference type="PROSITE" id="PS52016">
    <property type="entry name" value="TONB_DEPENDENT_REC_3"/>
    <property type="match status" value="1"/>
</dbReference>
<evidence type="ECO:0000256" key="8">
    <source>
        <dbReference type="ARBA" id="ARBA00023136"/>
    </source>
</evidence>
<proteinExistence type="inferred from homology"/>
<gene>
    <name evidence="15" type="ORF">GTQ48_01600</name>
</gene>
<evidence type="ECO:0000256" key="10">
    <source>
        <dbReference type="ARBA" id="ARBA00023237"/>
    </source>
</evidence>
<evidence type="ECO:0000259" key="13">
    <source>
        <dbReference type="Pfam" id="PF00593"/>
    </source>
</evidence>
<keyword evidence="6" id="KW-0732">Signal</keyword>
<accession>A0A6N9THQ1</accession>
<evidence type="ECO:0000256" key="2">
    <source>
        <dbReference type="ARBA" id="ARBA00008143"/>
    </source>
</evidence>
<dbReference type="SUPFAM" id="SSF56935">
    <property type="entry name" value="Porins"/>
    <property type="match status" value="1"/>
</dbReference>
<dbReference type="InterPro" id="IPR036942">
    <property type="entry name" value="Beta-barrel_TonB_sf"/>
</dbReference>
<keyword evidence="8 11" id="KW-0472">Membrane</keyword>
<comment type="similarity">
    <text evidence="2">Belongs to the TonB-dependent receptor family. Hemoglobin/haptoglobin binding protein subfamily.</text>
</comment>
<protein>
    <submittedName>
        <fullName evidence="15">TonB-dependent receptor</fullName>
    </submittedName>
</protein>
<keyword evidence="10 11" id="KW-0998">Cell outer membrane</keyword>
<evidence type="ECO:0000256" key="6">
    <source>
        <dbReference type="ARBA" id="ARBA00022729"/>
    </source>
</evidence>
<organism evidence="15 16">
    <name type="scientific">Alteromonas genovensis</name>
    <dbReference type="NCBI Taxonomy" id="471225"/>
    <lineage>
        <taxon>Bacteria</taxon>
        <taxon>Pseudomonadati</taxon>
        <taxon>Pseudomonadota</taxon>
        <taxon>Gammaproteobacteria</taxon>
        <taxon>Alteromonadales</taxon>
        <taxon>Alteromonadaceae</taxon>
        <taxon>Alteromonas/Salinimonas group</taxon>
        <taxon>Alteromonas</taxon>
    </lineage>
</organism>
<evidence type="ECO:0000256" key="12">
    <source>
        <dbReference type="RuleBase" id="RU003357"/>
    </source>
</evidence>
<name>A0A6N9THQ1_9ALTE</name>
<dbReference type="Gene3D" id="2.170.130.10">
    <property type="entry name" value="TonB-dependent receptor, plug domain"/>
    <property type="match status" value="1"/>
</dbReference>
<keyword evidence="3 11" id="KW-0813">Transport</keyword>
<comment type="subcellular location">
    <subcellularLocation>
        <location evidence="1 11">Cell outer membrane</location>
        <topology evidence="1 11">Multi-pass membrane protein</topology>
    </subcellularLocation>
</comment>
<evidence type="ECO:0000256" key="3">
    <source>
        <dbReference type="ARBA" id="ARBA00022448"/>
    </source>
</evidence>
<evidence type="ECO:0000256" key="7">
    <source>
        <dbReference type="ARBA" id="ARBA00023077"/>
    </source>
</evidence>
<dbReference type="EMBL" id="JAAAWO010000001">
    <property type="protein sequence ID" value="NDW14228.1"/>
    <property type="molecule type" value="Genomic_DNA"/>
</dbReference>
<dbReference type="GO" id="GO:0009279">
    <property type="term" value="C:cell outer membrane"/>
    <property type="evidence" value="ECO:0007669"/>
    <property type="project" value="UniProtKB-SubCell"/>
</dbReference>
<keyword evidence="7 12" id="KW-0798">TonB box</keyword>
<keyword evidence="4 11" id="KW-1134">Transmembrane beta strand</keyword>
<dbReference type="PANTHER" id="PTHR30069">
    <property type="entry name" value="TONB-DEPENDENT OUTER MEMBRANE RECEPTOR"/>
    <property type="match status" value="1"/>
</dbReference>
<comment type="caution">
    <text evidence="15">The sequence shown here is derived from an EMBL/GenBank/DDBJ whole genome shotgun (WGS) entry which is preliminary data.</text>
</comment>
<dbReference type="RefSeq" id="WP_163104774.1">
    <property type="nucleotide sequence ID" value="NZ_JAAAWO010000001.1"/>
</dbReference>
<dbReference type="GO" id="GO:0044718">
    <property type="term" value="P:siderophore transmembrane transport"/>
    <property type="evidence" value="ECO:0007669"/>
    <property type="project" value="TreeGrafter"/>
</dbReference>
<feature type="domain" description="TonB-dependent receptor-like beta-barrel" evidence="13">
    <location>
        <begin position="241"/>
        <end position="691"/>
    </location>
</feature>
<keyword evidence="16" id="KW-1185">Reference proteome</keyword>
<evidence type="ECO:0000256" key="9">
    <source>
        <dbReference type="ARBA" id="ARBA00023170"/>
    </source>
</evidence>
<evidence type="ECO:0000313" key="16">
    <source>
        <dbReference type="Proteomes" id="UP000471381"/>
    </source>
</evidence>
<dbReference type="InterPro" id="IPR037066">
    <property type="entry name" value="Plug_dom_sf"/>
</dbReference>
<dbReference type="Pfam" id="PF00593">
    <property type="entry name" value="TonB_dep_Rec_b-barrel"/>
    <property type="match status" value="1"/>
</dbReference>
<evidence type="ECO:0000259" key="14">
    <source>
        <dbReference type="Pfam" id="PF07715"/>
    </source>
</evidence>
<sequence length="721" mass="79000">MTGSRLSFSLHTMRSAPVAVCTQLMFKSVIRLAFMTPLTAALMTAFMLATFPASSASVVQSEISKLGAHESDVENIVVKATRPYYHDTLERILPLYSYSQSTVAKGNSINDVLVQSPVISLNGQGGQIQNVSIRGFSRWRIQTLLNGVPIFSDRRAGASAGFIPPSWITQVSVVPGAASTYLGSGAIGGAVNLQIATPNEQNLYVGMLNNGETQEYGYEGFADSSLTPNTDKRHAYSGSTDWKISYRNADNTQDANGNALFEQFEQTALFIRHQPEQSNITEAWSLFSHNSNVGKSSSDFPQDRITTYPKNTHWLGKVSAVFDNMTSNVWWHQSQLDTQTLRPEARINESSSNAFDYGSDIGGRQRVGKWRVNWQAQLQGREGVRINESETPITSLGSQVTPEAAISAQALSIHALSLRALSIQALPAQVAKTDAFNITTLDASEIGLAGVLDASRTFQKLSVAVGTRVDWQRQSGSGQNIKKLNVSGFTGAIYALSPHWQASVYVSSAFRNPSLTERFFSGVTPRGTVLGNQRLDTEQSVNIQGGISYKNNCLLATTEVFSQNIHHYIERIEISEDVLEYVNLDSATINGLSYTANWAPHKSKLSLQLSGAWIKGEDESGNVIADIPAHNHRLTAEYQVGTIRFFSNVLYRASKTHVADGERSLDSVVTLDIGASLPFNNKVNGRVSIRNFTNQLFYVSADDRAAFAQGRSIQFALRFLF</sequence>
<evidence type="ECO:0000256" key="1">
    <source>
        <dbReference type="ARBA" id="ARBA00004571"/>
    </source>
</evidence>